<dbReference type="EMBL" id="JAMQON010000005">
    <property type="protein sequence ID" value="MDS0261243.1"/>
    <property type="molecule type" value="Genomic_DNA"/>
</dbReference>
<evidence type="ECO:0000313" key="2">
    <source>
        <dbReference type="Proteomes" id="UP001259659"/>
    </source>
</evidence>
<comment type="caution">
    <text evidence="1">The sequence shown here is derived from an EMBL/GenBank/DDBJ whole genome shotgun (WGS) entry which is preliminary data.</text>
</comment>
<reference evidence="1 2" key="1">
    <citation type="submission" date="2022-06" db="EMBL/GenBank/DDBJ databases">
        <title>Haloarcula sp. a new haloarchaeum isolate from saline soil.</title>
        <authorList>
            <person name="Strakova D."/>
            <person name="Galisteo C."/>
            <person name="Sanchez-Porro C."/>
            <person name="Ventosa A."/>
        </authorList>
    </citation>
    <scope>NUCLEOTIDE SEQUENCE [LARGE SCALE GENOMIC DNA]</scope>
    <source>
        <strain evidence="1 2">S1CR25-12</strain>
    </source>
</reference>
<dbReference type="Proteomes" id="UP001259659">
    <property type="component" value="Unassembled WGS sequence"/>
</dbReference>
<name>A0ABU2FH31_9EURY</name>
<gene>
    <name evidence="1" type="ORF">NDI56_17730</name>
</gene>
<sequence>MTDNTPTSNQRLLLDVIGTVPSEWEFDVTYPTLPEVTHRFDSLPELVLTTRGGEQSHEIAVQACISDDLVFHGYVVTTTYPEPAVLTAACRERRLTSLSQQELLAEPLSITRHSAVQPTSDEAAAHSYSLSAAASLAGYYAATIDAAVPGDDQTPATVATSDD</sequence>
<accession>A0ABU2FH31</accession>
<organism evidence="1 2">
    <name type="scientific">Haloarcula saliterrae</name>
    <dbReference type="NCBI Taxonomy" id="2950534"/>
    <lineage>
        <taxon>Archaea</taxon>
        <taxon>Methanobacteriati</taxon>
        <taxon>Methanobacteriota</taxon>
        <taxon>Stenosarchaea group</taxon>
        <taxon>Halobacteria</taxon>
        <taxon>Halobacteriales</taxon>
        <taxon>Haloarculaceae</taxon>
        <taxon>Haloarcula</taxon>
    </lineage>
</organism>
<evidence type="ECO:0000313" key="1">
    <source>
        <dbReference type="EMBL" id="MDS0261243.1"/>
    </source>
</evidence>
<protein>
    <submittedName>
        <fullName evidence="1">Uncharacterized protein</fullName>
    </submittedName>
</protein>
<keyword evidence="2" id="KW-1185">Reference proteome</keyword>
<dbReference type="RefSeq" id="WP_310921054.1">
    <property type="nucleotide sequence ID" value="NZ_JAMQON010000005.1"/>
</dbReference>
<proteinExistence type="predicted"/>